<dbReference type="InterPro" id="IPR036928">
    <property type="entry name" value="AS_sf"/>
</dbReference>
<dbReference type="HAMAP" id="MF_00120">
    <property type="entry name" value="GatA"/>
    <property type="match status" value="1"/>
</dbReference>
<evidence type="ECO:0000259" key="9">
    <source>
        <dbReference type="Pfam" id="PF01425"/>
    </source>
</evidence>
<evidence type="ECO:0000256" key="2">
    <source>
        <dbReference type="ARBA" id="ARBA00022598"/>
    </source>
</evidence>
<evidence type="ECO:0000256" key="1">
    <source>
        <dbReference type="ARBA" id="ARBA00008069"/>
    </source>
</evidence>
<feature type="active site" description="Charge relay system" evidence="7">
    <location>
        <position position="63"/>
    </location>
</feature>
<dbReference type="PANTHER" id="PTHR11895:SF7">
    <property type="entry name" value="GLUTAMYL-TRNA(GLN) AMIDOTRANSFERASE SUBUNIT A, MITOCHONDRIAL"/>
    <property type="match status" value="1"/>
</dbReference>
<evidence type="ECO:0000256" key="4">
    <source>
        <dbReference type="ARBA" id="ARBA00022840"/>
    </source>
</evidence>
<keyword evidence="3 7" id="KW-0547">Nucleotide-binding</keyword>
<evidence type="ECO:0000256" key="6">
    <source>
        <dbReference type="ARBA" id="ARBA00047407"/>
    </source>
</evidence>
<dbReference type="GO" id="GO:0005524">
    <property type="term" value="F:ATP binding"/>
    <property type="evidence" value="ECO:0007669"/>
    <property type="project" value="UniProtKB-KW"/>
</dbReference>
<dbReference type="GO" id="GO:0050567">
    <property type="term" value="F:glutaminyl-tRNA synthase (glutamine-hydrolyzing) activity"/>
    <property type="evidence" value="ECO:0007669"/>
    <property type="project" value="UniProtKB-UniRule"/>
</dbReference>
<dbReference type="OrthoDB" id="421993at2759"/>
<dbReference type="InterPro" id="IPR000120">
    <property type="entry name" value="Amidase"/>
</dbReference>
<dbReference type="Pfam" id="PF01425">
    <property type="entry name" value="Amidase"/>
    <property type="match status" value="1"/>
</dbReference>
<feature type="region of interest" description="Disordered" evidence="8">
    <location>
        <begin position="596"/>
        <end position="642"/>
    </location>
</feature>
<comment type="catalytic activity">
    <reaction evidence="6 7">
        <text>L-glutamyl-tRNA(Gln) + L-glutamine + ATP + H2O = L-glutaminyl-tRNA(Gln) + L-glutamate + ADP + phosphate + H(+)</text>
        <dbReference type="Rhea" id="RHEA:17521"/>
        <dbReference type="Rhea" id="RHEA-COMP:9681"/>
        <dbReference type="Rhea" id="RHEA-COMP:9684"/>
        <dbReference type="ChEBI" id="CHEBI:15377"/>
        <dbReference type="ChEBI" id="CHEBI:15378"/>
        <dbReference type="ChEBI" id="CHEBI:29985"/>
        <dbReference type="ChEBI" id="CHEBI:30616"/>
        <dbReference type="ChEBI" id="CHEBI:43474"/>
        <dbReference type="ChEBI" id="CHEBI:58359"/>
        <dbReference type="ChEBI" id="CHEBI:78520"/>
        <dbReference type="ChEBI" id="CHEBI:78521"/>
        <dbReference type="ChEBI" id="CHEBI:456216"/>
        <dbReference type="EC" id="6.3.5.7"/>
    </reaction>
</comment>
<dbReference type="EMBL" id="MU005766">
    <property type="protein sequence ID" value="KAF2712609.1"/>
    <property type="molecule type" value="Genomic_DNA"/>
</dbReference>
<feature type="active site" description="Charge relay system" evidence="7">
    <location>
        <position position="140"/>
    </location>
</feature>
<evidence type="ECO:0000256" key="8">
    <source>
        <dbReference type="SAM" id="MobiDB-lite"/>
    </source>
</evidence>
<evidence type="ECO:0000256" key="7">
    <source>
        <dbReference type="HAMAP-Rule" id="MF_03150"/>
    </source>
</evidence>
<dbReference type="PROSITE" id="PS00571">
    <property type="entry name" value="AMIDASES"/>
    <property type="match status" value="1"/>
</dbReference>
<dbReference type="EC" id="6.3.5.7" evidence="7"/>
<organism evidence="10 11">
    <name type="scientific">Pleomassaria siparia CBS 279.74</name>
    <dbReference type="NCBI Taxonomy" id="1314801"/>
    <lineage>
        <taxon>Eukaryota</taxon>
        <taxon>Fungi</taxon>
        <taxon>Dikarya</taxon>
        <taxon>Ascomycota</taxon>
        <taxon>Pezizomycotina</taxon>
        <taxon>Dothideomycetes</taxon>
        <taxon>Pleosporomycetidae</taxon>
        <taxon>Pleosporales</taxon>
        <taxon>Pleomassariaceae</taxon>
        <taxon>Pleomassaria</taxon>
    </lineage>
</organism>
<comment type="subcellular location">
    <subcellularLocation>
        <location evidence="7">Mitochondrion</location>
    </subcellularLocation>
</comment>
<accession>A0A6G1KIE0</accession>
<keyword evidence="5 7" id="KW-0648">Protein biosynthesis</keyword>
<dbReference type="InterPro" id="IPR023631">
    <property type="entry name" value="Amidase_dom"/>
</dbReference>
<feature type="active site" description="Acyl-ester intermediate" evidence="7">
    <location>
        <position position="164"/>
    </location>
</feature>
<evidence type="ECO:0000313" key="10">
    <source>
        <dbReference type="EMBL" id="KAF2712609.1"/>
    </source>
</evidence>
<name>A0A6G1KIE0_9PLEO</name>
<proteinExistence type="inferred from homology"/>
<keyword evidence="4 7" id="KW-0067">ATP-binding</keyword>
<evidence type="ECO:0000256" key="3">
    <source>
        <dbReference type="ARBA" id="ARBA00022741"/>
    </source>
</evidence>
<keyword evidence="2 7" id="KW-0436">Ligase</keyword>
<dbReference type="SUPFAM" id="SSF75304">
    <property type="entry name" value="Amidase signature (AS) enzymes"/>
    <property type="match status" value="1"/>
</dbReference>
<dbReference type="GO" id="GO:0070681">
    <property type="term" value="P:glutaminyl-tRNAGln biosynthesis via transamidation"/>
    <property type="evidence" value="ECO:0007669"/>
    <property type="project" value="UniProtKB-UniRule"/>
</dbReference>
<reference evidence="10" key="1">
    <citation type="journal article" date="2020" name="Stud. Mycol.">
        <title>101 Dothideomycetes genomes: a test case for predicting lifestyles and emergence of pathogens.</title>
        <authorList>
            <person name="Haridas S."/>
            <person name="Albert R."/>
            <person name="Binder M."/>
            <person name="Bloem J."/>
            <person name="Labutti K."/>
            <person name="Salamov A."/>
            <person name="Andreopoulos B."/>
            <person name="Baker S."/>
            <person name="Barry K."/>
            <person name="Bills G."/>
            <person name="Bluhm B."/>
            <person name="Cannon C."/>
            <person name="Castanera R."/>
            <person name="Culley D."/>
            <person name="Daum C."/>
            <person name="Ezra D."/>
            <person name="Gonzalez J."/>
            <person name="Henrissat B."/>
            <person name="Kuo A."/>
            <person name="Liang C."/>
            <person name="Lipzen A."/>
            <person name="Lutzoni F."/>
            <person name="Magnuson J."/>
            <person name="Mondo S."/>
            <person name="Nolan M."/>
            <person name="Ohm R."/>
            <person name="Pangilinan J."/>
            <person name="Park H.-J."/>
            <person name="Ramirez L."/>
            <person name="Alfaro M."/>
            <person name="Sun H."/>
            <person name="Tritt A."/>
            <person name="Yoshinaga Y."/>
            <person name="Zwiers L.-H."/>
            <person name="Turgeon B."/>
            <person name="Goodwin S."/>
            <person name="Spatafora J."/>
            <person name="Crous P."/>
            <person name="Grigoriev I."/>
        </authorList>
    </citation>
    <scope>NUCLEOTIDE SEQUENCE</scope>
    <source>
        <strain evidence="10">CBS 279.74</strain>
    </source>
</reference>
<dbReference type="GO" id="GO:0032543">
    <property type="term" value="P:mitochondrial translation"/>
    <property type="evidence" value="ECO:0007669"/>
    <property type="project" value="UniProtKB-UniRule"/>
</dbReference>
<evidence type="ECO:0000256" key="5">
    <source>
        <dbReference type="ARBA" id="ARBA00022917"/>
    </source>
</evidence>
<feature type="domain" description="Amidase" evidence="9">
    <location>
        <begin position="33"/>
        <end position="482"/>
    </location>
</feature>
<sequence>MSLLKHAQEHIANQARFTNLNAFVYLGDRALIEATAKAADINPPDETPLAARLSLAGRLIAIKDNICTTEFPTTASSAILKDFKSPYDATVVKQLRDAGAIITGKTNMDEFGMGSHSTHSIFGPVRLSRFPGEIMSAGGSSGGSAAAVASGQCWAALGTDTGGSVRLPAAYTNVVGFKPSYGLLSRWGVIDYANSLDTVGILARDVESVESVFDQLNVYDPQDPTSLPPTKRSQLGFSKKVNTRLTIGIPLDYNITTLDPAVRRAWVQSLHYLQDCGHLLKAVELSTTRHALSAYYILAPAEASSNLAKYDGVRYGKRADGIDGTPSSVLFAKTRGQFLGAEVRRRILLGAFTLSAQAIDNYFIQAQKVRRLVANDFNSVFAEPNPLTADPFDVRGVGVDVLLCPTAPSLTPQLAEAMAQGPLDTYMNDVFTVPASLAGLPAISVPASIAEEDQSPKLRELGIKETAGMQVIGQYGNDGLVLEVARQLLQAVYEKDMYHRSDPSVTAWGTNCADTPGLTKYTKYLKGSKVSYRNIMRLREEKAFPLPKVLKKVKVPGYGILDKYPTSAEKRLRKRYGSKAQELGLTVDEYVAKKAREKRAKVTEEQKVKIAGEKEEKGEDAYEVSEEKSEGQATVDAPHQEK</sequence>
<keyword evidence="7" id="KW-0496">Mitochondrion</keyword>
<dbReference type="AlphaFoldDB" id="A0A6G1KIE0"/>
<dbReference type="GO" id="GO:0030956">
    <property type="term" value="C:glutamyl-tRNA(Gln) amidotransferase complex"/>
    <property type="evidence" value="ECO:0007669"/>
    <property type="project" value="UniProtKB-UniRule"/>
</dbReference>
<dbReference type="InterPro" id="IPR020556">
    <property type="entry name" value="Amidase_CS"/>
</dbReference>
<comment type="subunit">
    <text evidence="7">Subunit of the heterotrimeric GatCAB amidotransferase (AdT) complex, composed of A, B and C subunits.</text>
</comment>
<dbReference type="Proteomes" id="UP000799428">
    <property type="component" value="Unassembled WGS sequence"/>
</dbReference>
<dbReference type="InterPro" id="IPR004412">
    <property type="entry name" value="GatA"/>
</dbReference>
<keyword evidence="11" id="KW-1185">Reference proteome</keyword>
<feature type="compositionally biased region" description="Basic and acidic residues" evidence="8">
    <location>
        <begin position="596"/>
        <end position="630"/>
    </location>
</feature>
<gene>
    <name evidence="10" type="ORF">K504DRAFT_531675</name>
</gene>
<protein>
    <recommendedName>
        <fullName evidence="7">Glutamyl-tRNA(Gln) amidotransferase subunit A, mitochondrial</fullName>
        <shortName evidence="7">Glu-AdT subunit A</shortName>
        <ecNumber evidence="7">6.3.5.7</ecNumber>
    </recommendedName>
</protein>
<dbReference type="Gene3D" id="3.90.1300.10">
    <property type="entry name" value="Amidase signature (AS) domain"/>
    <property type="match status" value="1"/>
</dbReference>
<comment type="similarity">
    <text evidence="1 7">Belongs to the amidase family. GatA subfamily.</text>
</comment>
<dbReference type="PANTHER" id="PTHR11895">
    <property type="entry name" value="TRANSAMIDASE"/>
    <property type="match status" value="1"/>
</dbReference>
<dbReference type="GO" id="GO:0005739">
    <property type="term" value="C:mitochondrion"/>
    <property type="evidence" value="ECO:0007669"/>
    <property type="project" value="UniProtKB-SubCell"/>
</dbReference>
<evidence type="ECO:0000313" key="11">
    <source>
        <dbReference type="Proteomes" id="UP000799428"/>
    </source>
</evidence>
<comment type="function">
    <text evidence="7">Allows the formation of correctly charged Gln-tRNA(Gln) through the transamidation of misacylated Glu-tRNA(Gln) in the mitochondria. The reaction takes place in the presence of glutamine and ATP through an activated gamma-phospho-Glu-tRNA(Gln).</text>
</comment>